<reference evidence="5 6" key="1">
    <citation type="submission" date="2019-08" db="EMBL/GenBank/DDBJ databases">
        <title>Complete genome sequence of Candidatus Uab amorphum.</title>
        <authorList>
            <person name="Shiratori T."/>
            <person name="Suzuki S."/>
            <person name="Kakizawa Y."/>
            <person name="Ishida K."/>
        </authorList>
    </citation>
    <scope>NUCLEOTIDE SEQUENCE [LARGE SCALE GENOMIC DNA]</scope>
    <source>
        <strain evidence="5 6">SRT547</strain>
    </source>
</reference>
<feature type="compositionally biased region" description="Basic and acidic residues" evidence="2">
    <location>
        <begin position="1"/>
        <end position="12"/>
    </location>
</feature>
<keyword evidence="5" id="KW-0418">Kinase</keyword>
<dbReference type="Proteomes" id="UP000326354">
    <property type="component" value="Chromosome"/>
</dbReference>
<gene>
    <name evidence="5" type="ORF">UABAM_01139</name>
</gene>
<feature type="domain" description="Protein kinase" evidence="4">
    <location>
        <begin position="72"/>
        <end position="325"/>
    </location>
</feature>
<name>A0A5S9IJV2_UABAM</name>
<dbReference type="PROSITE" id="PS00107">
    <property type="entry name" value="PROTEIN_KINASE_ATP"/>
    <property type="match status" value="1"/>
</dbReference>
<evidence type="ECO:0000256" key="3">
    <source>
        <dbReference type="SAM" id="Phobius"/>
    </source>
</evidence>
<protein>
    <submittedName>
        <fullName evidence="5">Serine/threonine protein kinase</fullName>
    </submittedName>
</protein>
<keyword evidence="6" id="KW-1185">Reference proteome</keyword>
<keyword evidence="1" id="KW-0067">ATP-binding</keyword>
<keyword evidence="3" id="KW-0812">Transmembrane</keyword>
<dbReference type="CDD" id="cd14014">
    <property type="entry name" value="STKc_PknB_like"/>
    <property type="match status" value="1"/>
</dbReference>
<keyword evidence="3" id="KW-0472">Membrane</keyword>
<evidence type="ECO:0000256" key="2">
    <source>
        <dbReference type="SAM" id="MobiDB-lite"/>
    </source>
</evidence>
<keyword evidence="5" id="KW-0723">Serine/threonine-protein kinase</keyword>
<keyword evidence="3" id="KW-1133">Transmembrane helix</keyword>
<dbReference type="KEGG" id="uam:UABAM_01139"/>
<feature type="transmembrane region" description="Helical" evidence="3">
    <location>
        <begin position="333"/>
        <end position="352"/>
    </location>
</feature>
<sequence>MSAPDQRIRMFSKEQLQSQLCTAEKPSTEEPSSYETVYHGEKTLRQILRDDYDFTKEEFLKVDDKTSIFKNYVIVGKIGVGRFGVVYKAKQKNMGNRLVAIKLLQPRSEKHIELFQRQVKALGQLQHPNIITAIESGQILDIYYLVMEYFHGTQLDQYVRGNGPLTEESTLKIAEDLASALKHIWSKNLVHRDISPQNIMIGDHKVKLCDFNLIRAVESNKGHTYGIEVRSYDYCAPELTEKGKLSFTCDCFSLGAVLYFCMSSYSPFENTNRQDFKQRIPHPLKKIAPQTPRSLEKFIYRLLAKNPEDRCSEPQELFRDVERLVRQNRKSSLIKTLIPVAIAVVLAIYLLIPQVRNYVKHEIFAIAKQNNLGEEIYNKRAQCVVMIKADVLLGSGVIVRHKQQNLIVTNAHVVKNQELVIVTLRNKKSYRLRVVDRYEDEEIDIAFIEFPHAIHPNYIMPMGEKVKVGQTVYAIGHPRGYKWSLTSGTVSAIRGDNIQTDTPINPGNSGGPLLNAEGIMIGMNTYVVGKANSIGFAVSTKRIRECLLLSEERDRLH</sequence>
<dbReference type="RefSeq" id="WP_151967026.1">
    <property type="nucleotide sequence ID" value="NZ_AP019860.1"/>
</dbReference>
<dbReference type="GO" id="GO:0005737">
    <property type="term" value="C:cytoplasm"/>
    <property type="evidence" value="ECO:0007669"/>
    <property type="project" value="TreeGrafter"/>
</dbReference>
<dbReference type="PROSITE" id="PS50011">
    <property type="entry name" value="PROTEIN_KINASE_DOM"/>
    <property type="match status" value="1"/>
</dbReference>
<dbReference type="PRINTS" id="PR00834">
    <property type="entry name" value="PROTEASES2C"/>
</dbReference>
<keyword evidence="5" id="KW-0808">Transferase</keyword>
<accession>A0A5S9IJV2</accession>
<dbReference type="InterPro" id="IPR017441">
    <property type="entry name" value="Protein_kinase_ATP_BS"/>
</dbReference>
<dbReference type="GO" id="GO:0006508">
    <property type="term" value="P:proteolysis"/>
    <property type="evidence" value="ECO:0007669"/>
    <property type="project" value="InterPro"/>
</dbReference>
<dbReference type="InterPro" id="IPR045269">
    <property type="entry name" value="Atg1-like"/>
</dbReference>
<dbReference type="OrthoDB" id="6111975at2"/>
<evidence type="ECO:0000256" key="1">
    <source>
        <dbReference type="PROSITE-ProRule" id="PRU10141"/>
    </source>
</evidence>
<feature type="region of interest" description="Disordered" evidence="2">
    <location>
        <begin position="1"/>
        <end position="32"/>
    </location>
</feature>
<dbReference type="SUPFAM" id="SSF50494">
    <property type="entry name" value="Trypsin-like serine proteases"/>
    <property type="match status" value="1"/>
</dbReference>
<organism evidence="5 6">
    <name type="scientific">Uabimicrobium amorphum</name>
    <dbReference type="NCBI Taxonomy" id="2596890"/>
    <lineage>
        <taxon>Bacteria</taxon>
        <taxon>Pseudomonadati</taxon>
        <taxon>Planctomycetota</taxon>
        <taxon>Candidatus Uabimicrobiia</taxon>
        <taxon>Candidatus Uabimicrobiales</taxon>
        <taxon>Candidatus Uabimicrobiaceae</taxon>
        <taxon>Candidatus Uabimicrobium</taxon>
    </lineage>
</organism>
<dbReference type="InterPro" id="IPR009003">
    <property type="entry name" value="Peptidase_S1_PA"/>
</dbReference>
<dbReference type="InterPro" id="IPR001940">
    <property type="entry name" value="Peptidase_S1C"/>
</dbReference>
<evidence type="ECO:0000313" key="5">
    <source>
        <dbReference type="EMBL" id="BBM82796.1"/>
    </source>
</evidence>
<dbReference type="GO" id="GO:0004252">
    <property type="term" value="F:serine-type endopeptidase activity"/>
    <property type="evidence" value="ECO:0007669"/>
    <property type="project" value="InterPro"/>
</dbReference>
<dbReference type="InterPro" id="IPR011009">
    <property type="entry name" value="Kinase-like_dom_sf"/>
</dbReference>
<dbReference type="AlphaFoldDB" id="A0A5S9IJV2"/>
<dbReference type="PROSITE" id="PS00109">
    <property type="entry name" value="PROTEIN_KINASE_TYR"/>
    <property type="match status" value="1"/>
</dbReference>
<dbReference type="InterPro" id="IPR008266">
    <property type="entry name" value="Tyr_kinase_AS"/>
</dbReference>
<proteinExistence type="predicted"/>
<dbReference type="PANTHER" id="PTHR24348">
    <property type="entry name" value="SERINE/THREONINE-PROTEIN KINASE UNC-51-RELATED"/>
    <property type="match status" value="1"/>
</dbReference>
<dbReference type="EMBL" id="AP019860">
    <property type="protein sequence ID" value="BBM82796.1"/>
    <property type="molecule type" value="Genomic_DNA"/>
</dbReference>
<dbReference type="Pfam" id="PF13365">
    <property type="entry name" value="Trypsin_2"/>
    <property type="match status" value="1"/>
</dbReference>
<evidence type="ECO:0000259" key="4">
    <source>
        <dbReference type="PROSITE" id="PS50011"/>
    </source>
</evidence>
<dbReference type="InterPro" id="IPR000719">
    <property type="entry name" value="Prot_kinase_dom"/>
</dbReference>
<keyword evidence="1" id="KW-0547">Nucleotide-binding</keyword>
<dbReference type="SUPFAM" id="SSF56112">
    <property type="entry name" value="Protein kinase-like (PK-like)"/>
    <property type="match status" value="1"/>
</dbReference>
<evidence type="ECO:0000313" key="6">
    <source>
        <dbReference type="Proteomes" id="UP000326354"/>
    </source>
</evidence>
<dbReference type="GO" id="GO:0004674">
    <property type="term" value="F:protein serine/threonine kinase activity"/>
    <property type="evidence" value="ECO:0007669"/>
    <property type="project" value="UniProtKB-KW"/>
</dbReference>
<dbReference type="GO" id="GO:0005524">
    <property type="term" value="F:ATP binding"/>
    <property type="evidence" value="ECO:0007669"/>
    <property type="project" value="UniProtKB-UniRule"/>
</dbReference>
<dbReference type="Pfam" id="PF00069">
    <property type="entry name" value="Pkinase"/>
    <property type="match status" value="1"/>
</dbReference>
<dbReference type="Gene3D" id="2.40.10.120">
    <property type="match status" value="1"/>
</dbReference>
<feature type="binding site" evidence="1">
    <location>
        <position position="102"/>
    </location>
    <ligand>
        <name>ATP</name>
        <dbReference type="ChEBI" id="CHEBI:30616"/>
    </ligand>
</feature>
<dbReference type="Gene3D" id="1.10.510.10">
    <property type="entry name" value="Transferase(Phosphotransferase) domain 1"/>
    <property type="match status" value="1"/>
</dbReference>